<dbReference type="InterPro" id="IPR000741">
    <property type="entry name" value="FBA_I"/>
</dbReference>
<gene>
    <name evidence="8" type="primary">ALF2</name>
    <name evidence="8" type="ORF">A4A49_22568</name>
</gene>
<comment type="similarity">
    <text evidence="3">Belongs to the class I fructose-bisphosphate aldolase family.</text>
</comment>
<organism evidence="8 9">
    <name type="scientific">Nicotiana attenuata</name>
    <name type="common">Coyote tobacco</name>
    <dbReference type="NCBI Taxonomy" id="49451"/>
    <lineage>
        <taxon>Eukaryota</taxon>
        <taxon>Viridiplantae</taxon>
        <taxon>Streptophyta</taxon>
        <taxon>Embryophyta</taxon>
        <taxon>Tracheophyta</taxon>
        <taxon>Spermatophyta</taxon>
        <taxon>Magnoliopsida</taxon>
        <taxon>eudicotyledons</taxon>
        <taxon>Gunneridae</taxon>
        <taxon>Pentapetalae</taxon>
        <taxon>asterids</taxon>
        <taxon>lamiids</taxon>
        <taxon>Solanales</taxon>
        <taxon>Solanaceae</taxon>
        <taxon>Nicotianoideae</taxon>
        <taxon>Nicotianeae</taxon>
        <taxon>Nicotiana</taxon>
    </lineage>
</organism>
<evidence type="ECO:0000256" key="4">
    <source>
        <dbReference type="ARBA" id="ARBA00013068"/>
    </source>
</evidence>
<comment type="caution">
    <text evidence="8">The sequence shown here is derived from an EMBL/GenBank/DDBJ whole genome shotgun (WGS) entry which is preliminary data.</text>
</comment>
<evidence type="ECO:0000256" key="2">
    <source>
        <dbReference type="ARBA" id="ARBA00004714"/>
    </source>
</evidence>
<dbReference type="AlphaFoldDB" id="A0A314KUP9"/>
<protein>
    <recommendedName>
        <fullName evidence="4">fructose-bisphosphate aldolase</fullName>
        <ecNumber evidence="4">4.1.2.13</ecNumber>
    </recommendedName>
</protein>
<reference evidence="8" key="1">
    <citation type="submission" date="2016-11" db="EMBL/GenBank/DDBJ databases">
        <title>The genome of Nicotiana attenuata.</title>
        <authorList>
            <person name="Xu S."/>
            <person name="Brockmoeller T."/>
            <person name="Gaquerel E."/>
            <person name="Navarro A."/>
            <person name="Kuhl H."/>
            <person name="Gase K."/>
            <person name="Ling Z."/>
            <person name="Zhou W."/>
            <person name="Kreitzer C."/>
            <person name="Stanke M."/>
            <person name="Tang H."/>
            <person name="Lyons E."/>
            <person name="Pandey P."/>
            <person name="Pandey S.P."/>
            <person name="Timmermann B."/>
            <person name="Baldwin I.T."/>
        </authorList>
    </citation>
    <scope>NUCLEOTIDE SEQUENCE [LARGE SCALE GENOMIC DNA]</scope>
    <source>
        <strain evidence="8">UT</strain>
    </source>
</reference>
<dbReference type="Gene3D" id="3.40.50.1220">
    <property type="entry name" value="TPP-binding domain"/>
    <property type="match status" value="1"/>
</dbReference>
<proteinExistence type="inferred from homology"/>
<dbReference type="UniPathway" id="UPA00109">
    <property type="reaction ID" value="UER00183"/>
</dbReference>
<evidence type="ECO:0000256" key="6">
    <source>
        <dbReference type="ARBA" id="ARBA00023239"/>
    </source>
</evidence>
<evidence type="ECO:0000313" key="9">
    <source>
        <dbReference type="Proteomes" id="UP000187609"/>
    </source>
</evidence>
<name>A0A314KUP9_NICAT</name>
<dbReference type="SUPFAM" id="SSF51569">
    <property type="entry name" value="Aldolase"/>
    <property type="match status" value="2"/>
</dbReference>
<comment type="pathway">
    <text evidence="2">Carbohydrate degradation; glycolysis; D-glyceraldehyde 3-phosphate and glycerone phosphate from D-glucose: step 4/4.</text>
</comment>
<comment type="catalytic activity">
    <reaction evidence="1">
        <text>beta-D-fructose 1,6-bisphosphate = D-glyceraldehyde 3-phosphate + dihydroxyacetone phosphate</text>
        <dbReference type="Rhea" id="RHEA:14729"/>
        <dbReference type="ChEBI" id="CHEBI:32966"/>
        <dbReference type="ChEBI" id="CHEBI:57642"/>
        <dbReference type="ChEBI" id="CHEBI:59776"/>
        <dbReference type="EC" id="4.1.2.13"/>
    </reaction>
</comment>
<dbReference type="InterPro" id="IPR013785">
    <property type="entry name" value="Aldolase_TIM"/>
</dbReference>
<dbReference type="GO" id="GO:0006096">
    <property type="term" value="P:glycolytic process"/>
    <property type="evidence" value="ECO:0007669"/>
    <property type="project" value="UniProtKB-UniPathway"/>
</dbReference>
<dbReference type="PANTHER" id="PTHR11627">
    <property type="entry name" value="FRUCTOSE-BISPHOSPHATE ALDOLASE"/>
    <property type="match status" value="1"/>
</dbReference>
<dbReference type="STRING" id="49451.A0A314KUP9"/>
<dbReference type="Gramene" id="OIT32992">
    <property type="protein sequence ID" value="OIT32992"/>
    <property type="gene ID" value="A4A49_22568"/>
</dbReference>
<dbReference type="InterPro" id="IPR029035">
    <property type="entry name" value="DHS-like_NAD/FAD-binding_dom"/>
</dbReference>
<evidence type="ECO:0000256" key="7">
    <source>
        <dbReference type="SAM" id="MobiDB-lite"/>
    </source>
</evidence>
<dbReference type="SUPFAM" id="SSF52467">
    <property type="entry name" value="DHS-like NAD/FAD-binding domain"/>
    <property type="match status" value="1"/>
</dbReference>
<feature type="region of interest" description="Disordered" evidence="7">
    <location>
        <begin position="1"/>
        <end position="22"/>
    </location>
</feature>
<dbReference type="Pfam" id="PF00274">
    <property type="entry name" value="Glycolytic"/>
    <property type="match status" value="2"/>
</dbReference>
<keyword evidence="6" id="KW-0456">Lyase</keyword>
<keyword evidence="5" id="KW-0324">Glycolysis</keyword>
<dbReference type="EC" id="4.1.2.13" evidence="4"/>
<evidence type="ECO:0000256" key="3">
    <source>
        <dbReference type="ARBA" id="ARBA00010387"/>
    </source>
</evidence>
<dbReference type="Gene3D" id="3.20.20.70">
    <property type="entry name" value="Aldolase class I"/>
    <property type="match status" value="2"/>
</dbReference>
<sequence>MVGNNHRSKDWQSSLTFPHKQPPKNNIVDSSIKVKFLMVERISGVIDNSTSNFASAVVLSFYWGRQELVKRIDVDRDMPPMLALSDQFPPTNIPNAPMSPKAGEFPDSRSTLNKFGLCPSINDCIEDSKVTEYSIDRQMNVIRPKLSDITLLDDDSRKKEDEVLGENVSSSIIHPIKLKHSTDLVTSSEILMASPFPGVNHVNQLKSEEELSIHDVVINKESHNVEMKVKVAGVLPINKPEILVDGSDDINKHTDATEPVPATCYKALNDYHVFFEFTWLNPNMFTLGYEFSKVAPEIIAKCTVTALRHMFLVVVPALVVFSAGTSLLIWDPGSTPSTPVAKGHSYHIRKLIHLVQYQLFSIDKNITDLGVFPTGDELSLQMLEMYGTVYSKYVVDNTDELLTSGVRNNDRVTYKFVIMLTPVILGILCGVEMLLENFSNAAYQGHNPYVYNNPYGYSNMENEYETVKLEQLLGKPSAMKEVYSVADSTNCIPKAATLPLCDNQVMNKEVVFLSWTQRIDVDRDIPPMLAPSDQFPPTNIPNTPFSPKAGEFPDSRSTLNKLGLCPSINDCIGDSKVTEYSINRKMNVIRPKLFDITLLDDDPRKKEDEVLGENLSSGTIHPIKLKHSTNLVTSSEILMASPFPEVEVKVASVLPIVKPEIHVDVSDDINKHSDATEHAATCYNALNDYHIFFESTWLNPNMFTLGYEFSKVAPEINAK</sequence>
<accession>A0A314KUP9</accession>
<evidence type="ECO:0000256" key="5">
    <source>
        <dbReference type="ARBA" id="ARBA00023152"/>
    </source>
</evidence>
<dbReference type="GO" id="GO:0004332">
    <property type="term" value="F:fructose-bisphosphate aldolase activity"/>
    <property type="evidence" value="ECO:0007669"/>
    <property type="project" value="UniProtKB-EC"/>
</dbReference>
<evidence type="ECO:0000313" key="8">
    <source>
        <dbReference type="EMBL" id="OIT32992.1"/>
    </source>
</evidence>
<keyword evidence="9" id="KW-1185">Reference proteome</keyword>
<dbReference type="Proteomes" id="UP000187609">
    <property type="component" value="Unassembled WGS sequence"/>
</dbReference>
<dbReference type="EMBL" id="MJEQ01000960">
    <property type="protein sequence ID" value="OIT32992.1"/>
    <property type="molecule type" value="Genomic_DNA"/>
</dbReference>
<evidence type="ECO:0000256" key="1">
    <source>
        <dbReference type="ARBA" id="ARBA00000441"/>
    </source>
</evidence>